<reference evidence="3 4" key="1">
    <citation type="journal article" date="2007" name="Science">
        <title>The Fusarium graminearum genome reveals a link between localized polymorphism and pathogen specialization.</title>
        <authorList>
            <person name="Cuomo C.A."/>
            <person name="Gueldener U."/>
            <person name="Xu J.-R."/>
            <person name="Trail F."/>
            <person name="Turgeon B.G."/>
            <person name="Di Pietro A."/>
            <person name="Walton J.D."/>
            <person name="Ma L.-J."/>
            <person name="Baker S.E."/>
            <person name="Rep M."/>
            <person name="Adam G."/>
            <person name="Antoniw J."/>
            <person name="Baldwin T."/>
            <person name="Calvo S.E."/>
            <person name="Chang Y.-L."/>
            <person name="DeCaprio D."/>
            <person name="Gale L.R."/>
            <person name="Gnerre S."/>
            <person name="Goswami R.S."/>
            <person name="Hammond-Kosack K."/>
            <person name="Harris L.J."/>
            <person name="Hilburn K."/>
            <person name="Kennell J.C."/>
            <person name="Kroken S."/>
            <person name="Magnuson J.K."/>
            <person name="Mannhaupt G."/>
            <person name="Mauceli E.W."/>
            <person name="Mewes H.-W."/>
            <person name="Mitterbauer R."/>
            <person name="Muehlbauer G."/>
            <person name="Muensterkoetter M."/>
            <person name="Nelson D."/>
            <person name="O'Donnell K."/>
            <person name="Ouellet T."/>
            <person name="Qi W."/>
            <person name="Quesneville H."/>
            <person name="Roncero M.I.G."/>
            <person name="Seong K.-Y."/>
            <person name="Tetko I.V."/>
            <person name="Urban M."/>
            <person name="Waalwijk C."/>
            <person name="Ward T.J."/>
            <person name="Yao J."/>
            <person name="Birren B.W."/>
            <person name="Kistler H.C."/>
        </authorList>
    </citation>
    <scope>NUCLEOTIDE SEQUENCE [LARGE SCALE GENOMIC DNA]</scope>
    <source>
        <strain evidence="4">ATCC MYA-4620 / CBS 123657 / FGSC 9075 / NRRL 31084 / PH-1</strain>
        <strain evidence="3">PH-1 / ATCC MYA-4620 / FGSC 9075 / NRRL 31084</strain>
    </source>
</reference>
<sequence>MDASCPSTKIWILSRPSRRDLITQSPHNNIEQQSGQVSVLSCQARSRSGLSKAHAPPRIINRLSSKQTYHSIVIHALGTQPKHRLQKDKHSRILRPIEYLQSGSNRTREEGLENVTGYLPTPKNRRAPERDSRGPSAQTHQP</sequence>
<protein>
    <submittedName>
        <fullName evidence="2">Chromosome 3, complete genome</fullName>
    </submittedName>
</protein>
<accession>A0A098DXH3</accession>
<reference evidence="2 4" key="3">
    <citation type="journal article" date="2015" name="BMC Genomics">
        <title>The completed genome sequence of the pathogenic ascomycete fungus Fusarium graminearum.</title>
        <authorList>
            <person name="King R."/>
            <person name="Urban M."/>
            <person name="Hammond-Kosack M.C."/>
            <person name="Hassani-Pak K."/>
            <person name="Hammond-Kosack K.E."/>
        </authorList>
    </citation>
    <scope>NUCLEOTIDE SEQUENCE [LARGE SCALE GENOMIC DNA]</scope>
    <source>
        <strain evidence="4">ATCC MYA-4620 / CBS 123657 / FGSC 9075 / NRRL 31084 / PH-1</strain>
        <strain evidence="2">PH-1</strain>
    </source>
</reference>
<dbReference type="AlphaFoldDB" id="I1S7C9"/>
<gene>
    <name evidence="2" type="ORF">FGRAMPH1_01T18135</name>
</gene>
<reference evidence="3" key="4">
    <citation type="submission" date="2017-01" db="UniProtKB">
        <authorList>
            <consortium name="EnsemblFungi"/>
        </authorList>
    </citation>
    <scope>IDENTIFICATION</scope>
    <source>
        <strain evidence="3">PH-1 / ATCC MYA-4620 / FGSC 9075 / NRRL 31084</strain>
    </source>
</reference>
<keyword evidence="4" id="KW-1185">Reference proteome</keyword>
<evidence type="ECO:0000313" key="2">
    <source>
        <dbReference type="EMBL" id="CEF86027.1"/>
    </source>
</evidence>
<feature type="region of interest" description="Disordered" evidence="1">
    <location>
        <begin position="99"/>
        <end position="142"/>
    </location>
</feature>
<dbReference type="Proteomes" id="UP000070720">
    <property type="component" value="Chromosome 3"/>
</dbReference>
<dbReference type="VEuPathDB" id="FungiDB:FGRAMPH1_01G18135"/>
<evidence type="ECO:0000313" key="3">
    <source>
        <dbReference type="EnsemblFungi" id="CEF86027"/>
    </source>
</evidence>
<dbReference type="InParanoid" id="I1S7C9"/>
<evidence type="ECO:0000256" key="1">
    <source>
        <dbReference type="SAM" id="MobiDB-lite"/>
    </source>
</evidence>
<evidence type="ECO:0000313" key="4">
    <source>
        <dbReference type="Proteomes" id="UP000070720"/>
    </source>
</evidence>
<name>I1S7C9_GIBZE</name>
<dbReference type="EnsemblFungi" id="CEF86027">
    <property type="protein sequence ID" value="CEF86027"/>
    <property type="gene ID" value="FGRRES_12752"/>
</dbReference>
<dbReference type="OrthoDB" id="10281870at2759"/>
<reference evidence="3 4" key="2">
    <citation type="journal article" date="2010" name="Nature">
        <title>Comparative genomics reveals mobile pathogenicity chromosomes in Fusarium.</title>
        <authorList>
            <person name="Ma L.J."/>
            <person name="van der Does H.C."/>
            <person name="Borkovich K.A."/>
            <person name="Coleman J.J."/>
            <person name="Daboussi M.J."/>
            <person name="Di Pietro A."/>
            <person name="Dufresne M."/>
            <person name="Freitag M."/>
            <person name="Grabherr M."/>
            <person name="Henrissat B."/>
            <person name="Houterman P.M."/>
            <person name="Kang S."/>
            <person name="Shim W.B."/>
            <person name="Woloshuk C."/>
            <person name="Xie X."/>
            <person name="Xu J.R."/>
            <person name="Antoniw J."/>
            <person name="Baker S.E."/>
            <person name="Bluhm B.H."/>
            <person name="Breakspear A."/>
            <person name="Brown D.W."/>
            <person name="Butchko R.A."/>
            <person name="Chapman S."/>
            <person name="Coulson R."/>
            <person name="Coutinho P.M."/>
            <person name="Danchin E.G."/>
            <person name="Diener A."/>
            <person name="Gale L.R."/>
            <person name="Gardiner D.M."/>
            <person name="Goff S."/>
            <person name="Hammond-Kosack K.E."/>
            <person name="Hilburn K."/>
            <person name="Hua-Van A."/>
            <person name="Jonkers W."/>
            <person name="Kazan K."/>
            <person name="Kodira C.D."/>
            <person name="Koehrsen M."/>
            <person name="Kumar L."/>
            <person name="Lee Y.H."/>
            <person name="Li L."/>
            <person name="Manners J.M."/>
            <person name="Miranda-Saavedra D."/>
            <person name="Mukherjee M."/>
            <person name="Park G."/>
            <person name="Park J."/>
            <person name="Park S.Y."/>
            <person name="Proctor R.H."/>
            <person name="Regev A."/>
            <person name="Ruiz-Roldan M.C."/>
            <person name="Sain D."/>
            <person name="Sakthikumar S."/>
            <person name="Sykes S."/>
            <person name="Schwartz D.C."/>
            <person name="Turgeon B.G."/>
            <person name="Wapinski I."/>
            <person name="Yoder O."/>
            <person name="Young S."/>
            <person name="Zeng Q."/>
            <person name="Zhou S."/>
            <person name="Galagan J."/>
            <person name="Cuomo C.A."/>
            <person name="Kistler H.C."/>
            <person name="Rep M."/>
        </authorList>
    </citation>
    <scope>GENOME REANNOTATION</scope>
    <source>
        <strain evidence="4">ATCC MYA-4620 / CBS 123657 / FGSC 9075 / NRRL 31084 / PH-1</strain>
        <strain evidence="3">PH-1 / ATCC MYA-4620 / FGSC 9075 / NRRL 31084</strain>
    </source>
</reference>
<dbReference type="EMBL" id="HG970334">
    <property type="protein sequence ID" value="CEF86027.1"/>
    <property type="molecule type" value="Genomic_DNA"/>
</dbReference>
<organism evidence="2 4">
    <name type="scientific">Gibberella zeae (strain ATCC MYA-4620 / CBS 123657 / FGSC 9075 / NRRL 31084 / PH-1)</name>
    <name type="common">Wheat head blight fungus</name>
    <name type="synonym">Fusarium graminearum</name>
    <dbReference type="NCBI Taxonomy" id="229533"/>
    <lineage>
        <taxon>Eukaryota</taxon>
        <taxon>Fungi</taxon>
        <taxon>Dikarya</taxon>
        <taxon>Ascomycota</taxon>
        <taxon>Pezizomycotina</taxon>
        <taxon>Sordariomycetes</taxon>
        <taxon>Hypocreomycetidae</taxon>
        <taxon>Hypocreales</taxon>
        <taxon>Nectriaceae</taxon>
        <taxon>Fusarium</taxon>
    </lineage>
</organism>
<proteinExistence type="predicted"/>
<accession>I1S7C9</accession>
<dbReference type="HOGENOM" id="CLU_1815970_0_0_1"/>
<dbReference type="RefSeq" id="XP_011324075.1">
    <property type="nucleotide sequence ID" value="XM_011325773.1"/>
</dbReference>
<dbReference type="KEGG" id="fgr:FGSG_12752"/>